<dbReference type="RefSeq" id="WP_124221632.1">
    <property type="nucleotide sequence ID" value="NZ_RKQL01000002.1"/>
</dbReference>
<accession>A0A3N4VCT8</accession>
<protein>
    <submittedName>
        <fullName evidence="2">ElaA protein</fullName>
    </submittedName>
</protein>
<keyword evidence="3" id="KW-1185">Reference proteome</keyword>
<gene>
    <name evidence="2" type="ORF">EDC62_1231</name>
</gene>
<feature type="domain" description="N-acetyltransferase" evidence="1">
    <location>
        <begin position="43"/>
        <end position="190"/>
    </location>
</feature>
<dbReference type="Pfam" id="PF13673">
    <property type="entry name" value="Acetyltransf_10"/>
    <property type="match status" value="1"/>
</dbReference>
<dbReference type="AlphaFoldDB" id="A0A3N4VCT8"/>
<dbReference type="Gene3D" id="3.40.630.30">
    <property type="match status" value="1"/>
</dbReference>
<evidence type="ECO:0000313" key="3">
    <source>
        <dbReference type="Proteomes" id="UP000272193"/>
    </source>
</evidence>
<dbReference type="EMBL" id="RKQL01000002">
    <property type="protein sequence ID" value="RPE70744.1"/>
    <property type="molecule type" value="Genomic_DNA"/>
</dbReference>
<dbReference type="PROSITE" id="PS51186">
    <property type="entry name" value="GNAT"/>
    <property type="match status" value="1"/>
</dbReference>
<dbReference type="GO" id="GO:0016747">
    <property type="term" value="F:acyltransferase activity, transferring groups other than amino-acyl groups"/>
    <property type="evidence" value="ECO:0007669"/>
    <property type="project" value="InterPro"/>
</dbReference>
<dbReference type="OrthoDB" id="9796171at2"/>
<dbReference type="CDD" id="cd04301">
    <property type="entry name" value="NAT_SF"/>
    <property type="match status" value="1"/>
</dbReference>
<dbReference type="InterPro" id="IPR000182">
    <property type="entry name" value="GNAT_dom"/>
</dbReference>
<organism evidence="2 3">
    <name type="scientific">Tibeticola sediminis</name>
    <dbReference type="NCBI Taxonomy" id="1917811"/>
    <lineage>
        <taxon>Bacteria</taxon>
        <taxon>Pseudomonadati</taxon>
        <taxon>Pseudomonadota</taxon>
        <taxon>Betaproteobacteria</taxon>
        <taxon>Burkholderiales</taxon>
        <taxon>Comamonadaceae</taxon>
        <taxon>Tibeticola</taxon>
    </lineage>
</organism>
<dbReference type="SUPFAM" id="SSF55729">
    <property type="entry name" value="Acyl-CoA N-acyltransferases (Nat)"/>
    <property type="match status" value="1"/>
</dbReference>
<proteinExistence type="predicted"/>
<dbReference type="InterPro" id="IPR016181">
    <property type="entry name" value="Acyl_CoA_acyltransferase"/>
</dbReference>
<evidence type="ECO:0000313" key="2">
    <source>
        <dbReference type="EMBL" id="RPE70744.1"/>
    </source>
</evidence>
<comment type="caution">
    <text evidence="2">The sequence shown here is derived from an EMBL/GenBank/DDBJ whole genome shotgun (WGS) entry which is preliminary data.</text>
</comment>
<reference evidence="2 3" key="1">
    <citation type="submission" date="2018-11" db="EMBL/GenBank/DDBJ databases">
        <title>Genomic Encyclopedia of Type Strains, Phase IV (KMG-IV): sequencing the most valuable type-strain genomes for metagenomic binning, comparative biology and taxonomic classification.</title>
        <authorList>
            <person name="Goeker M."/>
        </authorList>
    </citation>
    <scope>NUCLEOTIDE SEQUENCE [LARGE SCALE GENOMIC DNA]</scope>
    <source>
        <strain evidence="2 3">DSM 101684</strain>
    </source>
</reference>
<evidence type="ECO:0000259" key="1">
    <source>
        <dbReference type="PROSITE" id="PS51186"/>
    </source>
</evidence>
<sequence length="200" mass="21178">MAADSSILDDRPALASARAPALAPAPASTRCAQAHTDVQWRCLPFGALLPDTLYRLLRLRSAVFVVEQACVFLDLDGLDPQCLHILGERPGSPAEAALVASARLVPPGVAYAEASIGRVATAPTARGLGLGHALMAQAVQTLEQLWGPQPIRIGAQAHLQSFYGQHGFVADGAPYVEDGIAHIEMILNPAVDRFSRKARC</sequence>
<name>A0A3N4VCT8_9BURK</name>
<dbReference type="Proteomes" id="UP000272193">
    <property type="component" value="Unassembled WGS sequence"/>
</dbReference>